<keyword evidence="1" id="KW-0732">Signal</keyword>
<sequence>MDSFKVLLLLFLIFVSSVQANIRGIDVNNPPYQTIPGRQYGYNQCGSQSTSNSKCQNLWIKSATDFCLFGPAAFGGVSEQEREAVAYCTQSYHGARVIPPGTFTSIHYVYIQITGRGDFSKINVSPDSDGGEMGWFDSLGNPIGGLVFGKDNQFEQWTEFLLPNEFCIRACYNGPDNWKECNHIYDLMACRWNMPGDYSPGFDSCEGDKVTHPMGEYRLWNGTNYFWKQGDTPIPPPAPPAKVRNCQRLVV</sequence>
<evidence type="ECO:0000313" key="2">
    <source>
        <dbReference type="EMBL" id="CAH7685320.1"/>
    </source>
</evidence>
<reference evidence="2" key="1">
    <citation type="submission" date="2022-06" db="EMBL/GenBank/DDBJ databases">
        <authorList>
            <consortium name="SYNGENTA / RWTH Aachen University"/>
        </authorList>
    </citation>
    <scope>NUCLEOTIDE SEQUENCE</scope>
</reference>
<dbReference type="AlphaFoldDB" id="A0AAV0BFC7"/>
<feature type="signal peptide" evidence="1">
    <location>
        <begin position="1"/>
        <end position="20"/>
    </location>
</feature>
<dbReference type="EMBL" id="CALTRL010005720">
    <property type="protein sequence ID" value="CAH7685320.1"/>
    <property type="molecule type" value="Genomic_DNA"/>
</dbReference>
<proteinExistence type="predicted"/>
<accession>A0AAV0BFC7</accession>
<keyword evidence="3" id="KW-1185">Reference proteome</keyword>
<comment type="caution">
    <text evidence="2">The sequence shown here is derived from an EMBL/GenBank/DDBJ whole genome shotgun (WGS) entry which is preliminary data.</text>
</comment>
<evidence type="ECO:0000313" key="3">
    <source>
        <dbReference type="Proteomes" id="UP001153365"/>
    </source>
</evidence>
<dbReference type="Proteomes" id="UP001153365">
    <property type="component" value="Unassembled WGS sequence"/>
</dbReference>
<protein>
    <recommendedName>
        <fullName evidence="4">Secreted protein</fullName>
    </recommendedName>
</protein>
<name>A0AAV0BFC7_PHAPC</name>
<evidence type="ECO:0000256" key="1">
    <source>
        <dbReference type="SAM" id="SignalP"/>
    </source>
</evidence>
<gene>
    <name evidence="2" type="ORF">PPACK8108_LOCUS19820</name>
</gene>
<organism evidence="2 3">
    <name type="scientific">Phakopsora pachyrhizi</name>
    <name type="common">Asian soybean rust disease fungus</name>
    <dbReference type="NCBI Taxonomy" id="170000"/>
    <lineage>
        <taxon>Eukaryota</taxon>
        <taxon>Fungi</taxon>
        <taxon>Dikarya</taxon>
        <taxon>Basidiomycota</taxon>
        <taxon>Pucciniomycotina</taxon>
        <taxon>Pucciniomycetes</taxon>
        <taxon>Pucciniales</taxon>
        <taxon>Phakopsoraceae</taxon>
        <taxon>Phakopsora</taxon>
    </lineage>
</organism>
<evidence type="ECO:0008006" key="4">
    <source>
        <dbReference type="Google" id="ProtNLM"/>
    </source>
</evidence>
<feature type="chain" id="PRO_5043650755" description="Secreted protein" evidence="1">
    <location>
        <begin position="21"/>
        <end position="251"/>
    </location>
</feature>